<dbReference type="EMBL" id="CP029551">
    <property type="protein sequence ID" value="AWN37783.1"/>
    <property type="molecule type" value="Genomic_DNA"/>
</dbReference>
<dbReference type="Pfam" id="PF05751">
    <property type="entry name" value="FixH"/>
    <property type="match status" value="1"/>
</dbReference>
<keyword evidence="1" id="KW-0472">Membrane</keyword>
<dbReference type="KEGG" id="meti:DK427_20310"/>
<sequence length="171" mass="18341">MTASASHPRPPSKTGLTGRKVFAIFAAFFGTIASADAFLVTSAFRTWSGLEEPSPYRASQRYNAELERARAQSARGWVLDGSIAREGRTGAAVNVSLRGADATPLAGRIVRVRLERPTDKRADLAVAVAETAPGLHAGHVPVVPAGQWELVVDVLDDDGVAFRRKHRVILD</sequence>
<evidence type="ECO:0000313" key="2">
    <source>
        <dbReference type="EMBL" id="AWN37783.1"/>
    </source>
</evidence>
<dbReference type="Proteomes" id="UP000246058">
    <property type="component" value="Chromosome"/>
</dbReference>
<proteinExistence type="predicted"/>
<keyword evidence="1" id="KW-0812">Transmembrane</keyword>
<name>A0A2U8VVE0_9HYPH</name>
<protein>
    <submittedName>
        <fullName evidence="2">Nitrogen fixation protein FixH</fullName>
    </submittedName>
</protein>
<evidence type="ECO:0000256" key="1">
    <source>
        <dbReference type="SAM" id="Phobius"/>
    </source>
</evidence>
<dbReference type="InterPro" id="IPR018037">
    <property type="entry name" value="FixH_proteobacterial"/>
</dbReference>
<accession>A0A2U8VVE0</accession>
<dbReference type="InterPro" id="IPR008620">
    <property type="entry name" value="FixH"/>
</dbReference>
<keyword evidence="1" id="KW-1133">Transmembrane helix</keyword>
<feature type="transmembrane region" description="Helical" evidence="1">
    <location>
        <begin position="21"/>
        <end position="44"/>
    </location>
</feature>
<gene>
    <name evidence="2" type="ORF">DK427_20310</name>
</gene>
<evidence type="ECO:0000313" key="3">
    <source>
        <dbReference type="Proteomes" id="UP000246058"/>
    </source>
</evidence>
<dbReference type="AlphaFoldDB" id="A0A2U8VVE0"/>
<keyword evidence="3" id="KW-1185">Reference proteome</keyword>
<organism evidence="2 3">
    <name type="scientific">Methylobacterium radiodurans</name>
    <dbReference type="NCBI Taxonomy" id="2202828"/>
    <lineage>
        <taxon>Bacteria</taxon>
        <taxon>Pseudomonadati</taxon>
        <taxon>Pseudomonadota</taxon>
        <taxon>Alphaproteobacteria</taxon>
        <taxon>Hyphomicrobiales</taxon>
        <taxon>Methylobacteriaceae</taxon>
        <taxon>Methylobacterium</taxon>
    </lineage>
</organism>
<reference evidence="2 3" key="1">
    <citation type="submission" date="2018-05" db="EMBL/GenBank/DDBJ databases">
        <title>Complete Genome Sequence of Methylobacterium sp. 17Sr1-43.</title>
        <authorList>
            <person name="Srinivasan S."/>
        </authorList>
    </citation>
    <scope>NUCLEOTIDE SEQUENCE [LARGE SCALE GENOMIC DNA]</scope>
    <source>
        <strain evidence="2 3">17Sr1-43</strain>
    </source>
</reference>
<dbReference type="PIRSF" id="PIRSF011386">
    <property type="entry name" value="FixH"/>
    <property type="match status" value="1"/>
</dbReference>
<dbReference type="OrthoDB" id="1495896at2"/>
<dbReference type="RefSeq" id="WP_109952849.1">
    <property type="nucleotide sequence ID" value="NZ_CP029551.1"/>
</dbReference>